<dbReference type="PROSITE" id="PS50240">
    <property type="entry name" value="TRYPSIN_DOM"/>
    <property type="match status" value="2"/>
</dbReference>
<dbReference type="InterPro" id="IPR043504">
    <property type="entry name" value="Peptidase_S1_PA_chymotrypsin"/>
</dbReference>
<dbReference type="InterPro" id="IPR018114">
    <property type="entry name" value="TRYPSIN_HIS"/>
</dbReference>
<keyword evidence="2 8" id="KW-0732">Signal</keyword>
<dbReference type="Gene3D" id="2.40.10.10">
    <property type="entry name" value="Trypsin-like serine proteases"/>
    <property type="match status" value="4"/>
</dbReference>
<dbReference type="RefSeq" id="XP_029806023.1">
    <property type="nucleotide sequence ID" value="XM_029950163.1"/>
</dbReference>
<evidence type="ECO:0000256" key="2">
    <source>
        <dbReference type="ARBA" id="ARBA00022729"/>
    </source>
</evidence>
<dbReference type="PRINTS" id="PR00722">
    <property type="entry name" value="CHYMOTRYPSIN"/>
</dbReference>
<evidence type="ECO:0000313" key="11">
    <source>
        <dbReference type="Proteomes" id="UP000472268"/>
    </source>
</evidence>
<organism evidence="10 11">
    <name type="scientific">Suricata suricatta</name>
    <name type="common">Meerkat</name>
    <dbReference type="NCBI Taxonomy" id="37032"/>
    <lineage>
        <taxon>Eukaryota</taxon>
        <taxon>Metazoa</taxon>
        <taxon>Chordata</taxon>
        <taxon>Craniata</taxon>
        <taxon>Vertebrata</taxon>
        <taxon>Euteleostomi</taxon>
        <taxon>Mammalia</taxon>
        <taxon>Eutheria</taxon>
        <taxon>Laurasiatheria</taxon>
        <taxon>Carnivora</taxon>
        <taxon>Feliformia</taxon>
        <taxon>Herpestidae</taxon>
        <taxon>Suricata</taxon>
    </lineage>
</organism>
<keyword evidence="5" id="KW-0865">Zymogen</keyword>
<feature type="domain" description="Peptidase S1" evidence="9">
    <location>
        <begin position="21"/>
        <end position="161"/>
    </location>
</feature>
<keyword evidence="1 7" id="KW-0645">Protease</keyword>
<protein>
    <recommendedName>
        <fullName evidence="9">Peptidase S1 domain-containing protein</fullName>
    </recommendedName>
</protein>
<dbReference type="FunFam" id="2.40.10.10:FF:000014">
    <property type="entry name" value="Complement factor D"/>
    <property type="match status" value="1"/>
</dbReference>
<evidence type="ECO:0000256" key="8">
    <source>
        <dbReference type="SAM" id="SignalP"/>
    </source>
</evidence>
<dbReference type="PANTHER" id="PTHR24271:SF13">
    <property type="entry name" value="CATHEPSIN G"/>
    <property type="match status" value="1"/>
</dbReference>
<reference evidence="10 11" key="1">
    <citation type="submission" date="2019-05" db="EMBL/GenBank/DDBJ databases">
        <title>A Chromosome-scale Meerkat (S. suricatta) Genome Assembly.</title>
        <authorList>
            <person name="Dudchenko O."/>
            <person name="Lieberman Aiden E."/>
            <person name="Tung J."/>
            <person name="Barreiro L.B."/>
            <person name="Clutton-Brock T.H."/>
        </authorList>
    </citation>
    <scope>NUCLEOTIDE SEQUENCE [LARGE SCALE GENOMIC DNA]</scope>
</reference>
<gene>
    <name evidence="10" type="primary">LOC115300684</name>
</gene>
<dbReference type="OMA" id="PANHCKS"/>
<evidence type="ECO:0000256" key="7">
    <source>
        <dbReference type="RuleBase" id="RU363034"/>
    </source>
</evidence>
<dbReference type="GO" id="GO:0005737">
    <property type="term" value="C:cytoplasm"/>
    <property type="evidence" value="ECO:0007669"/>
    <property type="project" value="TreeGrafter"/>
</dbReference>
<feature type="chain" id="PRO_5025433442" description="Peptidase S1 domain-containing protein" evidence="8">
    <location>
        <begin position="19"/>
        <end position="421"/>
    </location>
</feature>
<feature type="signal peptide" evidence="8">
    <location>
        <begin position="1"/>
        <end position="18"/>
    </location>
</feature>
<dbReference type="PROSITE" id="PS00135">
    <property type="entry name" value="TRYPSIN_SER"/>
    <property type="match status" value="1"/>
</dbReference>
<dbReference type="PROSITE" id="PS00134">
    <property type="entry name" value="TRYPSIN_HIS"/>
    <property type="match status" value="1"/>
</dbReference>
<sequence length="421" mass="47116">MQPLLLLLALLLPLEARTEKIIGGHEAKPHSRPYMAFVQFLGADCKKRCGGVLVDMDFVLTAAHCLGSSINVTLGAHNIKKQEKTQQIIPVRRAIPHPDYNPKNYSNDIMLLQCFPDAGRSFTRLPSLSMHQRRDEVLCSCENHAYLYGLQERAAAAPDWGSLPKKMWLLMLLTALLLPPRAGAGEIIGGREARPHSRPYMAYLIIQTPMGVSTCGGFLVREDFVLTAAHCRGSTITVILGAHNIRREERTQQRRSVLRAISHPDYNPQSNVNDIMLLQLENRVTRNRAVSPVPLPGAQDRLRPGTECTAAGWGLLSLSRSTNRLHEVQLTVQRDTRCLDRFRFYTDETQICVGNPRSRKSAFLGDSGGPLVCNNVAQGIVSYGDSRGIPPAVFTRVSSFTDWIRRTMERFQQQNQTWTPL</sequence>
<dbReference type="AlphaFoldDB" id="A0A673UD71"/>
<keyword evidence="4 7" id="KW-0720">Serine protease</keyword>
<dbReference type="InterPro" id="IPR001254">
    <property type="entry name" value="Trypsin_dom"/>
</dbReference>
<dbReference type="InterPro" id="IPR001314">
    <property type="entry name" value="Peptidase_S1A"/>
</dbReference>
<dbReference type="Proteomes" id="UP000472268">
    <property type="component" value="Chromosome 9"/>
</dbReference>
<dbReference type="Pfam" id="PF00089">
    <property type="entry name" value="Trypsin"/>
    <property type="match status" value="2"/>
</dbReference>
<evidence type="ECO:0000256" key="5">
    <source>
        <dbReference type="ARBA" id="ARBA00023145"/>
    </source>
</evidence>
<dbReference type="GO" id="GO:0004252">
    <property type="term" value="F:serine-type endopeptidase activity"/>
    <property type="evidence" value="ECO:0007669"/>
    <property type="project" value="InterPro"/>
</dbReference>
<name>A0A673UD71_SURSU</name>
<dbReference type="PANTHER" id="PTHR24271">
    <property type="entry name" value="KALLIKREIN-RELATED"/>
    <property type="match status" value="1"/>
</dbReference>
<dbReference type="OrthoDB" id="5565075at2759"/>
<dbReference type="GO" id="GO:0006508">
    <property type="term" value="P:proteolysis"/>
    <property type="evidence" value="ECO:0007669"/>
    <property type="project" value="UniProtKB-KW"/>
</dbReference>
<evidence type="ECO:0000256" key="6">
    <source>
        <dbReference type="ARBA" id="ARBA00023157"/>
    </source>
</evidence>
<evidence type="ECO:0000256" key="4">
    <source>
        <dbReference type="ARBA" id="ARBA00022825"/>
    </source>
</evidence>
<reference evidence="10" key="3">
    <citation type="submission" date="2025-09" db="UniProtKB">
        <authorList>
            <consortium name="Ensembl"/>
        </authorList>
    </citation>
    <scope>IDENTIFICATION</scope>
</reference>
<dbReference type="InterPro" id="IPR033116">
    <property type="entry name" value="TRYPSIN_SER"/>
</dbReference>
<accession>A0A673UD71</accession>
<dbReference type="CDD" id="cd00190">
    <property type="entry name" value="Tryp_SPc"/>
    <property type="match status" value="1"/>
</dbReference>
<reference evidence="10" key="2">
    <citation type="submission" date="2025-08" db="UniProtKB">
        <authorList>
            <consortium name="Ensembl"/>
        </authorList>
    </citation>
    <scope>IDENTIFICATION</scope>
</reference>
<keyword evidence="11" id="KW-1185">Reference proteome</keyword>
<dbReference type="InterPro" id="IPR009003">
    <property type="entry name" value="Peptidase_S1_PA"/>
</dbReference>
<dbReference type="Ensembl" id="ENSSSUT00005022183.1">
    <property type="protein sequence ID" value="ENSSSUP00005019406.1"/>
    <property type="gene ID" value="ENSSSUG00005012501.1"/>
</dbReference>
<dbReference type="FunFam" id="2.40.10.10:FF:000068">
    <property type="entry name" value="transmembrane protease serine 2"/>
    <property type="match status" value="1"/>
</dbReference>
<dbReference type="SUPFAM" id="SSF50494">
    <property type="entry name" value="Trypsin-like serine proteases"/>
    <property type="match status" value="2"/>
</dbReference>
<evidence type="ECO:0000259" key="9">
    <source>
        <dbReference type="PROSITE" id="PS50240"/>
    </source>
</evidence>
<keyword evidence="6" id="KW-1015">Disulfide bond</keyword>
<dbReference type="FunFam" id="2.40.10.10:FF:000005">
    <property type="entry name" value="Serine protease 37"/>
    <property type="match status" value="1"/>
</dbReference>
<evidence type="ECO:0000256" key="1">
    <source>
        <dbReference type="ARBA" id="ARBA00022670"/>
    </source>
</evidence>
<proteinExistence type="predicted"/>
<evidence type="ECO:0000256" key="3">
    <source>
        <dbReference type="ARBA" id="ARBA00022801"/>
    </source>
</evidence>
<keyword evidence="3 7" id="KW-0378">Hydrolase</keyword>
<dbReference type="GeneID" id="115300684"/>
<evidence type="ECO:0000313" key="10">
    <source>
        <dbReference type="Ensembl" id="ENSSSUP00005019406.1"/>
    </source>
</evidence>
<feature type="domain" description="Peptidase S1" evidence="9">
    <location>
        <begin position="187"/>
        <end position="409"/>
    </location>
</feature>
<dbReference type="SMART" id="SM00020">
    <property type="entry name" value="Tryp_SPc"/>
    <property type="match status" value="2"/>
</dbReference>